<evidence type="ECO:0000256" key="7">
    <source>
        <dbReference type="ARBA" id="ARBA00022968"/>
    </source>
</evidence>
<dbReference type="EC" id="2.4.1.-" evidence="13"/>
<dbReference type="EMBL" id="AFYH01225394">
    <property type="status" value="NOT_ANNOTATED_CDS"/>
    <property type="molecule type" value="Genomic_DNA"/>
</dbReference>
<comment type="pathway">
    <text evidence="2">Protein modification; protein glycosylation.</text>
</comment>
<keyword evidence="11" id="KW-0472">Membrane</keyword>
<dbReference type="GO" id="GO:0000139">
    <property type="term" value="C:Golgi membrane"/>
    <property type="evidence" value="ECO:0007669"/>
    <property type="project" value="UniProtKB-SubCell"/>
</dbReference>
<reference evidence="15" key="3">
    <citation type="submission" date="2025-09" db="UniProtKB">
        <authorList>
            <consortium name="Ensembl"/>
        </authorList>
    </citation>
    <scope>IDENTIFICATION</scope>
</reference>
<dbReference type="HOGENOM" id="CLU_036849_2_1_1"/>
<feature type="domain" description="Beta-1,3-galactosyltransferase 2 N-terminal" evidence="14">
    <location>
        <begin position="24"/>
        <end position="50"/>
    </location>
</feature>
<keyword evidence="7" id="KW-0735">Signal-anchor</keyword>
<evidence type="ECO:0000256" key="2">
    <source>
        <dbReference type="ARBA" id="ARBA00004922"/>
    </source>
</evidence>
<evidence type="ECO:0000259" key="14">
    <source>
        <dbReference type="Pfam" id="PF19341"/>
    </source>
</evidence>
<keyword evidence="6" id="KW-0812">Transmembrane</keyword>
<dbReference type="eggNOG" id="KOG2287">
    <property type="taxonomic scope" value="Eukaryota"/>
</dbReference>
<dbReference type="SUPFAM" id="SSF53448">
    <property type="entry name" value="Nucleotide-diphospho-sugar transferases"/>
    <property type="match status" value="1"/>
</dbReference>
<comment type="subcellular location">
    <subcellularLocation>
        <location evidence="1 13">Golgi apparatus membrane</location>
        <topology evidence="1 13">Single-pass type II membrane protein</topology>
    </subcellularLocation>
</comment>
<dbReference type="GO" id="GO:0006493">
    <property type="term" value="P:protein O-linked glycosylation"/>
    <property type="evidence" value="ECO:0007669"/>
    <property type="project" value="TreeGrafter"/>
</dbReference>
<reference evidence="15" key="2">
    <citation type="submission" date="2025-08" db="UniProtKB">
        <authorList>
            <consortium name="Ensembl"/>
        </authorList>
    </citation>
    <scope>IDENTIFICATION</scope>
</reference>
<evidence type="ECO:0000256" key="10">
    <source>
        <dbReference type="ARBA" id="ARBA00023098"/>
    </source>
</evidence>
<keyword evidence="12" id="KW-0325">Glycoprotein</keyword>
<dbReference type="PANTHER" id="PTHR11214:SF361">
    <property type="entry name" value="HEXOSYLTRANSFERASE"/>
    <property type="match status" value="1"/>
</dbReference>
<dbReference type="Gene3D" id="3.90.550.50">
    <property type="match status" value="1"/>
</dbReference>
<dbReference type="Ensembl" id="ENSLACT00000006170.1">
    <property type="protein sequence ID" value="ENSLACP00000006118.1"/>
    <property type="gene ID" value="ENSLACG00000005429.1"/>
</dbReference>
<sequence length="299" mass="34434">TAEPPAKQQRSPVKANFTWKRSVVRHDIVYPYDYIINEPDKCKDKKPFLVLLIPTGAAEVSARNAIRETWGNETLIPGVTIVRLFFLGFPVPLAESLQWPLKEESAVHHDIIQKDFLDTYKNLTIKTMMAMEWLADHCPDADYAMKIDTDMFLNSEKLVKSLLNPDMPTRQNYFTGYLFVGQKPHRDKSSKWYIPEDAFTGDEYPPFCSGTGYVFSVDVVRKILDASRFLIPIYLEDVYIGLCLYNANLSITKPPDSLFHSYYVNYNACGYRNLITSHSYGPEDIIRTWANFQNKKVLC</sequence>
<dbReference type="GeneTree" id="ENSGT00940000155117"/>
<evidence type="ECO:0000256" key="12">
    <source>
        <dbReference type="ARBA" id="ARBA00023180"/>
    </source>
</evidence>
<evidence type="ECO:0000256" key="11">
    <source>
        <dbReference type="ARBA" id="ARBA00023136"/>
    </source>
</evidence>
<reference evidence="16" key="1">
    <citation type="submission" date="2011-08" db="EMBL/GenBank/DDBJ databases">
        <title>The draft genome of Latimeria chalumnae.</title>
        <authorList>
            <person name="Di Palma F."/>
            <person name="Alfoldi J."/>
            <person name="Johnson J."/>
            <person name="Berlin A."/>
            <person name="Gnerre S."/>
            <person name="Jaffe D."/>
            <person name="MacCallum I."/>
            <person name="Young S."/>
            <person name="Walker B.J."/>
            <person name="Lander E."/>
            <person name="Lindblad-Toh K."/>
        </authorList>
    </citation>
    <scope>NUCLEOTIDE SEQUENCE [LARGE SCALE GENOMIC DNA]</scope>
    <source>
        <strain evidence="16">Wild caught</strain>
    </source>
</reference>
<keyword evidence="8" id="KW-1133">Transmembrane helix</keyword>
<dbReference type="STRING" id="7897.ENSLACP00000006118"/>
<evidence type="ECO:0000256" key="3">
    <source>
        <dbReference type="ARBA" id="ARBA00008661"/>
    </source>
</evidence>
<dbReference type="InterPro" id="IPR002659">
    <property type="entry name" value="Glyco_trans_31"/>
</dbReference>
<protein>
    <recommendedName>
        <fullName evidence="13">Hexosyltransferase</fullName>
        <ecNumber evidence="13">2.4.1.-</ecNumber>
    </recommendedName>
</protein>
<dbReference type="FunFam" id="3.90.550.50:FF:000001">
    <property type="entry name" value="Hexosyltransferase"/>
    <property type="match status" value="1"/>
</dbReference>
<evidence type="ECO:0000256" key="1">
    <source>
        <dbReference type="ARBA" id="ARBA00004323"/>
    </source>
</evidence>
<gene>
    <name evidence="15" type="primary">LOC102367549</name>
</gene>
<keyword evidence="9 13" id="KW-0333">Golgi apparatus</keyword>
<evidence type="ECO:0000313" key="15">
    <source>
        <dbReference type="Ensembl" id="ENSLACP00000006118.1"/>
    </source>
</evidence>
<evidence type="ECO:0000256" key="5">
    <source>
        <dbReference type="ARBA" id="ARBA00022679"/>
    </source>
</evidence>
<name>H3A8Z7_LATCH</name>
<evidence type="ECO:0000256" key="4">
    <source>
        <dbReference type="ARBA" id="ARBA00022676"/>
    </source>
</evidence>
<dbReference type="InParanoid" id="H3A8Z7"/>
<proteinExistence type="inferred from homology"/>
<dbReference type="OMA" id="VEWICTY"/>
<dbReference type="InterPro" id="IPR045821">
    <property type="entry name" value="B3GT2_N"/>
</dbReference>
<comment type="similarity">
    <text evidence="3 13">Belongs to the glycosyltransferase 31 family.</text>
</comment>
<dbReference type="Proteomes" id="UP000008672">
    <property type="component" value="Unassembled WGS sequence"/>
</dbReference>
<accession>H3A8Z7</accession>
<dbReference type="InterPro" id="IPR029044">
    <property type="entry name" value="Nucleotide-diphossugar_trans"/>
</dbReference>
<dbReference type="GO" id="GO:0006629">
    <property type="term" value="P:lipid metabolic process"/>
    <property type="evidence" value="ECO:0007669"/>
    <property type="project" value="UniProtKB-KW"/>
</dbReference>
<evidence type="ECO:0000256" key="9">
    <source>
        <dbReference type="ARBA" id="ARBA00023034"/>
    </source>
</evidence>
<evidence type="ECO:0000313" key="16">
    <source>
        <dbReference type="Proteomes" id="UP000008672"/>
    </source>
</evidence>
<keyword evidence="4 13" id="KW-0328">Glycosyltransferase</keyword>
<keyword evidence="10" id="KW-0443">Lipid metabolism</keyword>
<dbReference type="Pfam" id="PF19341">
    <property type="entry name" value="B3GALT2_N"/>
    <property type="match status" value="1"/>
</dbReference>
<organism evidence="15 16">
    <name type="scientific">Latimeria chalumnae</name>
    <name type="common">Coelacanth</name>
    <dbReference type="NCBI Taxonomy" id="7897"/>
    <lineage>
        <taxon>Eukaryota</taxon>
        <taxon>Metazoa</taxon>
        <taxon>Chordata</taxon>
        <taxon>Craniata</taxon>
        <taxon>Vertebrata</taxon>
        <taxon>Euteleostomi</taxon>
        <taxon>Coelacanthiformes</taxon>
        <taxon>Coelacanthidae</taxon>
        <taxon>Latimeria</taxon>
    </lineage>
</organism>
<dbReference type="Pfam" id="PF01762">
    <property type="entry name" value="Galactosyl_T"/>
    <property type="match status" value="1"/>
</dbReference>
<dbReference type="PANTHER" id="PTHR11214">
    <property type="entry name" value="BETA-1,3-N-ACETYLGLUCOSAMINYLTRANSFERASE"/>
    <property type="match status" value="1"/>
</dbReference>
<dbReference type="AlphaFoldDB" id="H3A8Z7"/>
<keyword evidence="5" id="KW-0808">Transferase</keyword>
<evidence type="ECO:0000256" key="13">
    <source>
        <dbReference type="RuleBase" id="RU363063"/>
    </source>
</evidence>
<evidence type="ECO:0000256" key="6">
    <source>
        <dbReference type="ARBA" id="ARBA00022692"/>
    </source>
</evidence>
<dbReference type="GO" id="GO:0008499">
    <property type="term" value="F:N-acetyl-beta-D-glucosaminide beta-(1,3)-galactosyltransferase activity"/>
    <property type="evidence" value="ECO:0007669"/>
    <property type="project" value="TreeGrafter"/>
</dbReference>
<evidence type="ECO:0000256" key="8">
    <source>
        <dbReference type="ARBA" id="ARBA00022989"/>
    </source>
</evidence>
<keyword evidence="16" id="KW-1185">Reference proteome</keyword>